<dbReference type="Proteomes" id="UP000192067">
    <property type="component" value="Plasmid pUC11C"/>
</dbReference>
<evidence type="ECO:0000256" key="1">
    <source>
        <dbReference type="SAM" id="Phobius"/>
    </source>
</evidence>
<evidence type="ECO:0000313" key="2">
    <source>
        <dbReference type="EMBL" id="ARE12307.1"/>
    </source>
</evidence>
<keyword evidence="2" id="KW-0614">Plasmid</keyword>
<gene>
    <name evidence="2" type="ORF">LLUC11_pC10</name>
</gene>
<name>A0AAC9R3M5_LACLL</name>
<organism evidence="2 3">
    <name type="scientific">Lactococcus lactis subsp. lactis</name>
    <name type="common">Streptococcus lactis</name>
    <dbReference type="NCBI Taxonomy" id="1360"/>
    <lineage>
        <taxon>Bacteria</taxon>
        <taxon>Bacillati</taxon>
        <taxon>Bacillota</taxon>
        <taxon>Bacilli</taxon>
        <taxon>Lactobacillales</taxon>
        <taxon>Streptococcaceae</taxon>
        <taxon>Lactococcus</taxon>
    </lineage>
</organism>
<accession>A0AAC9R3M5</accession>
<keyword evidence="1" id="KW-0472">Membrane</keyword>
<dbReference type="EMBL" id="CP016722">
    <property type="protein sequence ID" value="ARE12307.1"/>
    <property type="molecule type" value="Genomic_DNA"/>
</dbReference>
<dbReference type="AlphaFoldDB" id="A0AAC9R3M5"/>
<sequence length="50" mass="5958">MQDFYLSIFTLIYLFYLKKNIFANQLLFAIYKIVLGFCCKVLNLLSNKVE</sequence>
<proteinExistence type="predicted"/>
<keyword evidence="1" id="KW-1133">Transmembrane helix</keyword>
<reference evidence="2 3" key="1">
    <citation type="journal article" date="2017" name="BMC Genomics">
        <title>Comparative and functional genomics of the Lactococcus lactis taxon; insights into evolution and niche adaptation.</title>
        <authorList>
            <person name="Kelleher P."/>
            <person name="Bottacini F."/>
            <person name="Mahony J."/>
            <person name="Kilcawley K.N."/>
            <person name="van Sinderen D."/>
        </authorList>
    </citation>
    <scope>NUCLEOTIDE SEQUENCE [LARGE SCALE GENOMIC DNA]</scope>
    <source>
        <strain evidence="2 3">UC11</strain>
    </source>
</reference>
<feature type="transmembrane region" description="Helical" evidence="1">
    <location>
        <begin position="21"/>
        <end position="45"/>
    </location>
</feature>
<geneLocation type="plasmid" evidence="2 3">
    <name>pUC11C</name>
</geneLocation>
<evidence type="ECO:0000313" key="3">
    <source>
        <dbReference type="Proteomes" id="UP000192067"/>
    </source>
</evidence>
<keyword evidence="1" id="KW-0812">Transmembrane</keyword>
<protein>
    <submittedName>
        <fullName evidence="2">Uncharacterized protein</fullName>
    </submittedName>
</protein>